<gene>
    <name evidence="1" type="ORF">EV669_102262</name>
</gene>
<accession>A0ABY2CZV2</accession>
<evidence type="ECO:0000313" key="2">
    <source>
        <dbReference type="Proteomes" id="UP000294801"/>
    </source>
</evidence>
<organism evidence="1 2">
    <name type="scientific">Gulbenkiania mobilis</name>
    <dbReference type="NCBI Taxonomy" id="397457"/>
    <lineage>
        <taxon>Bacteria</taxon>
        <taxon>Pseudomonadati</taxon>
        <taxon>Pseudomonadota</taxon>
        <taxon>Betaproteobacteria</taxon>
        <taxon>Neisseriales</taxon>
        <taxon>Chromobacteriaceae</taxon>
        <taxon>Gulbenkiania</taxon>
    </lineage>
</organism>
<protein>
    <submittedName>
        <fullName evidence="1">Uncharacterized protein</fullName>
    </submittedName>
</protein>
<sequence length="63" mass="6488">MPMSEHNLVELLSQLEASTLAEETVPVPLAPSTVAVVLVGTVAPAADGLPLWQPLAGDAWVLA</sequence>
<proteinExistence type="predicted"/>
<reference evidence="1 2" key="1">
    <citation type="submission" date="2019-03" db="EMBL/GenBank/DDBJ databases">
        <title>Genomic Encyclopedia of Type Strains, Phase IV (KMG-IV): sequencing the most valuable type-strain genomes for metagenomic binning, comparative biology and taxonomic classification.</title>
        <authorList>
            <person name="Goeker M."/>
        </authorList>
    </citation>
    <scope>NUCLEOTIDE SEQUENCE [LARGE SCALE GENOMIC DNA]</scope>
    <source>
        <strain evidence="1 2">DSM 18507</strain>
    </source>
</reference>
<dbReference type="EMBL" id="SMDA01000002">
    <property type="protein sequence ID" value="TCW32963.1"/>
    <property type="molecule type" value="Genomic_DNA"/>
</dbReference>
<dbReference type="Proteomes" id="UP000294801">
    <property type="component" value="Unassembled WGS sequence"/>
</dbReference>
<name>A0ABY2CZV2_GULMO</name>
<keyword evidence="2" id="KW-1185">Reference proteome</keyword>
<comment type="caution">
    <text evidence="1">The sequence shown here is derived from an EMBL/GenBank/DDBJ whole genome shotgun (WGS) entry which is preliminary data.</text>
</comment>
<evidence type="ECO:0000313" key="1">
    <source>
        <dbReference type="EMBL" id="TCW32963.1"/>
    </source>
</evidence>